<sequence>MTDALRPLLTTYAYNILGSLHDAKDIVQDAYLKFMQANTEHIENKKAYLVRTVINLAINLKNRQQQLIDSYPGEWLPEMVATDAADTILNKKDVLSYSLLVLLEKLNPKERAVFILKEAFDYEHEEIAQALDLTVENSRKLLSRAKSKLREPAPQADSTVPADYVSKYMEVIRNGDTSKLEQLLHKDIVVISDGGGKAVAFRNPVAGIQNVAKLLMAIKHKYYAQFREVQKEINHQPALFYYQGDELVTAMVFVIENGQLLNVYFMRNPDKLKILQESL</sequence>
<dbReference type="SUPFAM" id="SSF88659">
    <property type="entry name" value="Sigma3 and sigma4 domains of RNA polymerase sigma factors"/>
    <property type="match status" value="1"/>
</dbReference>
<dbReference type="InterPro" id="IPR013325">
    <property type="entry name" value="RNA_pol_sigma_r2"/>
</dbReference>
<accession>A0A4Q7ML67</accession>
<dbReference type="InterPro" id="IPR013249">
    <property type="entry name" value="RNA_pol_sigma70_r4_t2"/>
</dbReference>
<evidence type="ECO:0000259" key="2">
    <source>
        <dbReference type="Pfam" id="PF04542"/>
    </source>
</evidence>
<dbReference type="Gene3D" id="1.10.10.10">
    <property type="entry name" value="Winged helix-like DNA-binding domain superfamily/Winged helix DNA-binding domain"/>
    <property type="match status" value="1"/>
</dbReference>
<dbReference type="InterPro" id="IPR014284">
    <property type="entry name" value="RNA_pol_sigma-70_dom"/>
</dbReference>
<comment type="caution">
    <text evidence="4">The sequence shown here is derived from an EMBL/GenBank/DDBJ whole genome shotgun (WGS) entry which is preliminary data.</text>
</comment>
<dbReference type="CDD" id="cd06171">
    <property type="entry name" value="Sigma70_r4"/>
    <property type="match status" value="1"/>
</dbReference>
<comment type="subunit">
    <text evidence="1">Interacts transiently with the RNA polymerase catalytic core formed by RpoA, RpoB, RpoC and RpoZ (2 alpha, 1 beta, 1 beta' and 1 omega subunit) to form the RNA polymerase holoenzyme that can initiate transcription.</text>
</comment>
<dbReference type="AlphaFoldDB" id="A0A4Q7ML67"/>
<dbReference type="InterPro" id="IPR052704">
    <property type="entry name" value="ECF_Sigma-70_Domain"/>
</dbReference>
<evidence type="ECO:0000256" key="1">
    <source>
        <dbReference type="ARBA" id="ARBA00011344"/>
    </source>
</evidence>
<dbReference type="RefSeq" id="WP_130543403.1">
    <property type="nucleotide sequence ID" value="NZ_CP042431.1"/>
</dbReference>
<protein>
    <submittedName>
        <fullName evidence="4">RNA polymerase sigma-70 factor (ECF subfamily)</fullName>
    </submittedName>
</protein>
<gene>
    <name evidence="4" type="ORF">EV199_4858</name>
</gene>
<keyword evidence="5" id="KW-1185">Reference proteome</keyword>
<dbReference type="OrthoDB" id="3211555at2"/>
<dbReference type="PANTHER" id="PTHR30173:SF36">
    <property type="entry name" value="ECF RNA POLYMERASE SIGMA FACTOR SIGJ"/>
    <property type="match status" value="1"/>
</dbReference>
<dbReference type="GO" id="GO:0016987">
    <property type="term" value="F:sigma factor activity"/>
    <property type="evidence" value="ECO:0007669"/>
    <property type="project" value="InterPro"/>
</dbReference>
<reference evidence="4 5" key="1">
    <citation type="submission" date="2019-02" db="EMBL/GenBank/DDBJ databases">
        <title>Genomic Encyclopedia of Type Strains, Phase IV (KMG-IV): sequencing the most valuable type-strain genomes for metagenomic binning, comparative biology and taxonomic classification.</title>
        <authorList>
            <person name="Goeker M."/>
        </authorList>
    </citation>
    <scope>NUCLEOTIDE SEQUENCE [LARGE SCALE GENOMIC DNA]</scope>
    <source>
        <strain evidence="4 5">DSM 18116</strain>
    </source>
</reference>
<dbReference type="InterPro" id="IPR007627">
    <property type="entry name" value="RNA_pol_sigma70_r2"/>
</dbReference>
<dbReference type="InterPro" id="IPR013324">
    <property type="entry name" value="RNA_pol_sigma_r3/r4-like"/>
</dbReference>
<dbReference type="SUPFAM" id="SSF88946">
    <property type="entry name" value="Sigma2 domain of RNA polymerase sigma factors"/>
    <property type="match status" value="1"/>
</dbReference>
<dbReference type="GO" id="GO:0006352">
    <property type="term" value="P:DNA-templated transcription initiation"/>
    <property type="evidence" value="ECO:0007669"/>
    <property type="project" value="InterPro"/>
</dbReference>
<dbReference type="EMBL" id="SGXA01000003">
    <property type="protein sequence ID" value="RZS69034.1"/>
    <property type="molecule type" value="Genomic_DNA"/>
</dbReference>
<name>A0A4Q7ML67_9BACT</name>
<dbReference type="Pfam" id="PF04542">
    <property type="entry name" value="Sigma70_r2"/>
    <property type="match status" value="1"/>
</dbReference>
<feature type="domain" description="RNA polymerase sigma-70 region 2" evidence="2">
    <location>
        <begin position="3"/>
        <end position="65"/>
    </location>
</feature>
<dbReference type="Pfam" id="PF08281">
    <property type="entry name" value="Sigma70_r4_2"/>
    <property type="match status" value="1"/>
</dbReference>
<dbReference type="NCBIfam" id="TIGR02937">
    <property type="entry name" value="sigma70-ECF"/>
    <property type="match status" value="1"/>
</dbReference>
<dbReference type="GO" id="GO:0003677">
    <property type="term" value="F:DNA binding"/>
    <property type="evidence" value="ECO:0007669"/>
    <property type="project" value="InterPro"/>
</dbReference>
<evidence type="ECO:0000259" key="3">
    <source>
        <dbReference type="Pfam" id="PF08281"/>
    </source>
</evidence>
<dbReference type="SUPFAM" id="SSF54427">
    <property type="entry name" value="NTF2-like"/>
    <property type="match status" value="1"/>
</dbReference>
<dbReference type="InterPro" id="IPR032710">
    <property type="entry name" value="NTF2-like_dom_sf"/>
</dbReference>
<dbReference type="Gene3D" id="1.10.1740.10">
    <property type="match status" value="1"/>
</dbReference>
<dbReference type="InterPro" id="IPR036388">
    <property type="entry name" value="WH-like_DNA-bd_sf"/>
</dbReference>
<proteinExistence type="predicted"/>
<feature type="domain" description="RNA polymerase sigma factor 70 region 4 type 2" evidence="3">
    <location>
        <begin position="99"/>
        <end position="149"/>
    </location>
</feature>
<dbReference type="PANTHER" id="PTHR30173">
    <property type="entry name" value="SIGMA 19 FACTOR"/>
    <property type="match status" value="1"/>
</dbReference>
<evidence type="ECO:0000313" key="4">
    <source>
        <dbReference type="EMBL" id="RZS69034.1"/>
    </source>
</evidence>
<dbReference type="Proteomes" id="UP000293874">
    <property type="component" value="Unassembled WGS sequence"/>
</dbReference>
<evidence type="ECO:0000313" key="5">
    <source>
        <dbReference type="Proteomes" id="UP000293874"/>
    </source>
</evidence>
<organism evidence="4 5">
    <name type="scientific">Pseudobacter ginsenosidimutans</name>
    <dbReference type="NCBI Taxonomy" id="661488"/>
    <lineage>
        <taxon>Bacteria</taxon>
        <taxon>Pseudomonadati</taxon>
        <taxon>Bacteroidota</taxon>
        <taxon>Chitinophagia</taxon>
        <taxon>Chitinophagales</taxon>
        <taxon>Chitinophagaceae</taxon>
        <taxon>Pseudobacter</taxon>
    </lineage>
</organism>